<evidence type="ECO:0000313" key="1">
    <source>
        <dbReference type="EMBL" id="ORX79448.1"/>
    </source>
</evidence>
<reference evidence="1 2" key="1">
    <citation type="submission" date="2016-08" db="EMBL/GenBank/DDBJ databases">
        <title>A Parts List for Fungal Cellulosomes Revealed by Comparative Genomics.</title>
        <authorList>
            <consortium name="DOE Joint Genome Institute"/>
            <person name="Haitjema C.H."/>
            <person name="Gilmore S.P."/>
            <person name="Henske J.K."/>
            <person name="Solomon K.V."/>
            <person name="De Groot R."/>
            <person name="Kuo A."/>
            <person name="Mondo S.J."/>
            <person name="Salamov A.A."/>
            <person name="Labutti K."/>
            <person name="Zhao Z."/>
            <person name="Chiniquy J."/>
            <person name="Barry K."/>
            <person name="Brewer H.M."/>
            <person name="Purvine S.O."/>
            <person name="Wright A.T."/>
            <person name="Boxma B."/>
            <person name="Van Alen T."/>
            <person name="Hackstein J.H."/>
            <person name="Baker S.E."/>
            <person name="Grigoriev I.V."/>
            <person name="O'Malley M.A."/>
        </authorList>
    </citation>
    <scope>NUCLEOTIDE SEQUENCE [LARGE SCALE GENOMIC DNA]</scope>
    <source>
        <strain evidence="1 2">S4</strain>
    </source>
</reference>
<protein>
    <submittedName>
        <fullName evidence="1">Uncharacterized protein</fullName>
    </submittedName>
</protein>
<proteinExistence type="predicted"/>
<name>A0A1Y1X1F4_9FUNG</name>
<accession>A0A1Y1X1F4</accession>
<gene>
    <name evidence="1" type="ORF">BCR32DRAFT_328140</name>
</gene>
<organism evidence="1 2">
    <name type="scientific">Anaeromyces robustus</name>
    <dbReference type="NCBI Taxonomy" id="1754192"/>
    <lineage>
        <taxon>Eukaryota</taxon>
        <taxon>Fungi</taxon>
        <taxon>Fungi incertae sedis</taxon>
        <taxon>Chytridiomycota</taxon>
        <taxon>Chytridiomycota incertae sedis</taxon>
        <taxon>Neocallimastigomycetes</taxon>
        <taxon>Neocallimastigales</taxon>
        <taxon>Neocallimastigaceae</taxon>
        <taxon>Anaeromyces</taxon>
    </lineage>
</organism>
<evidence type="ECO:0000313" key="2">
    <source>
        <dbReference type="Proteomes" id="UP000193944"/>
    </source>
</evidence>
<comment type="caution">
    <text evidence="1">The sequence shown here is derived from an EMBL/GenBank/DDBJ whole genome shotgun (WGS) entry which is preliminary data.</text>
</comment>
<reference evidence="1 2" key="2">
    <citation type="submission" date="2016-08" db="EMBL/GenBank/DDBJ databases">
        <title>Pervasive Adenine N6-methylation of Active Genes in Fungi.</title>
        <authorList>
            <consortium name="DOE Joint Genome Institute"/>
            <person name="Mondo S.J."/>
            <person name="Dannebaum R.O."/>
            <person name="Kuo R.C."/>
            <person name="Labutti K."/>
            <person name="Haridas S."/>
            <person name="Kuo A."/>
            <person name="Salamov A."/>
            <person name="Ahrendt S.R."/>
            <person name="Lipzen A."/>
            <person name="Sullivan W."/>
            <person name="Andreopoulos W.B."/>
            <person name="Clum A."/>
            <person name="Lindquist E."/>
            <person name="Daum C."/>
            <person name="Ramamoorthy G.K."/>
            <person name="Gryganskyi A."/>
            <person name="Culley D."/>
            <person name="Magnuson J.K."/>
            <person name="James T.Y."/>
            <person name="O'Malley M.A."/>
            <person name="Stajich J.E."/>
            <person name="Spatafora J.W."/>
            <person name="Visel A."/>
            <person name="Grigoriev I.V."/>
        </authorList>
    </citation>
    <scope>NUCLEOTIDE SEQUENCE [LARGE SCALE GENOMIC DNA]</scope>
    <source>
        <strain evidence="1 2">S4</strain>
    </source>
</reference>
<keyword evidence="2" id="KW-1185">Reference proteome</keyword>
<dbReference type="EMBL" id="MCFG01000175">
    <property type="protein sequence ID" value="ORX79448.1"/>
    <property type="molecule type" value="Genomic_DNA"/>
</dbReference>
<dbReference type="AlphaFoldDB" id="A0A1Y1X1F4"/>
<sequence length="70" mass="8034">MEINKFIEGNKAFRDIVSSFGSSFSNGRHSSEHTKRRKSSFIPSKIMDYHYRSSISIHYRSSLSSSLTSK</sequence>
<dbReference type="Proteomes" id="UP000193944">
    <property type="component" value="Unassembled WGS sequence"/>
</dbReference>